<dbReference type="PROSITE" id="PS50082">
    <property type="entry name" value="WD_REPEATS_2"/>
    <property type="match status" value="2"/>
</dbReference>
<keyword evidence="4" id="KW-0677">Repeat</keyword>
<evidence type="ECO:0000313" key="8">
    <source>
        <dbReference type="Proteomes" id="UP001159428"/>
    </source>
</evidence>
<dbReference type="InterPro" id="IPR015943">
    <property type="entry name" value="WD40/YVTN_repeat-like_dom_sf"/>
</dbReference>
<dbReference type="Pfam" id="PF00400">
    <property type="entry name" value="WD40"/>
    <property type="match status" value="3"/>
</dbReference>
<proteinExistence type="predicted"/>
<dbReference type="EMBL" id="CALNXJ010000009">
    <property type="protein sequence ID" value="CAH3104791.1"/>
    <property type="molecule type" value="Genomic_DNA"/>
</dbReference>
<dbReference type="SUPFAM" id="SSF50978">
    <property type="entry name" value="WD40 repeat-like"/>
    <property type="match status" value="1"/>
</dbReference>
<feature type="repeat" description="WD" evidence="5">
    <location>
        <begin position="121"/>
        <end position="162"/>
    </location>
</feature>
<keyword evidence="2" id="KW-0963">Cytoplasm</keyword>
<keyword evidence="8" id="KW-1185">Reference proteome</keyword>
<dbReference type="InterPro" id="IPR019775">
    <property type="entry name" value="WD40_repeat_CS"/>
</dbReference>
<evidence type="ECO:0000256" key="5">
    <source>
        <dbReference type="PROSITE-ProRule" id="PRU00221"/>
    </source>
</evidence>
<dbReference type="SMART" id="SM00320">
    <property type="entry name" value="WD40"/>
    <property type="match status" value="6"/>
</dbReference>
<dbReference type="InterPro" id="IPR001680">
    <property type="entry name" value="WD40_rpt"/>
</dbReference>
<evidence type="ECO:0000256" key="1">
    <source>
        <dbReference type="ARBA" id="ARBA00004496"/>
    </source>
</evidence>
<dbReference type="InterPro" id="IPR052139">
    <property type="entry name" value="Methylosome_Comp_WDR77"/>
</dbReference>
<evidence type="ECO:0000256" key="2">
    <source>
        <dbReference type="ARBA" id="ARBA00022490"/>
    </source>
</evidence>
<feature type="compositionally biased region" description="Acidic residues" evidence="6">
    <location>
        <begin position="370"/>
        <end position="380"/>
    </location>
</feature>
<dbReference type="PANTHER" id="PTHR46853">
    <property type="entry name" value="METHYLOSOME PROTEIN 50"/>
    <property type="match status" value="1"/>
</dbReference>
<dbReference type="PANTHER" id="PTHR46853:SF1">
    <property type="entry name" value="METHYLOSOME PROTEIN 50"/>
    <property type="match status" value="1"/>
</dbReference>
<accession>A0AAU9W7Y0</accession>
<evidence type="ECO:0000256" key="6">
    <source>
        <dbReference type="SAM" id="MobiDB-lite"/>
    </source>
</evidence>
<feature type="compositionally biased region" description="Polar residues" evidence="6">
    <location>
        <begin position="387"/>
        <end position="405"/>
    </location>
</feature>
<feature type="region of interest" description="Disordered" evidence="6">
    <location>
        <begin position="364"/>
        <end position="405"/>
    </location>
</feature>
<dbReference type="PRINTS" id="PR00320">
    <property type="entry name" value="GPROTEINBRPT"/>
</dbReference>
<sequence length="405" mass="44621">MLHDALIHGRLARAEQNSKMEVLPAELHPHVDAIDIEEDGTLAVASSALTGRTWNGSLWLFKDRAKAPDVHYCSAGCATESGTTDIKWIDSRRLVLGSDTGTVDIWCLSGSFQSLENMASLSDHDNTVSSVSVDCVKSKIVSGSWDRSIKVWDLEQEKCIKSYKGHRDMVWSVVYSRTEQDVFVSASQDGRVILWDTRTPNCVSRLSDSSQYNSIPRCADWSPLDHHLLALGYEDGSVCLCNIQNPKQPVLTFCPHERAVNRLAFSPRSPEWLASVSDDMWVHVQDCLNDTEVLRSDEHTEVVRGLAWSPVDDTLYTSGWGQQIFSHAFDCGEPSDLNVEASISQATSVCMDMDSVNQTHFNGDLNGMSLDDENGEETMEVEGHGATQKTVSSNVGTDSSVGTVS</sequence>
<dbReference type="Gene3D" id="2.130.10.10">
    <property type="entry name" value="YVTN repeat-like/Quinoprotein amine dehydrogenase"/>
    <property type="match status" value="1"/>
</dbReference>
<dbReference type="AlphaFoldDB" id="A0AAU9W7Y0"/>
<evidence type="ECO:0000256" key="4">
    <source>
        <dbReference type="ARBA" id="ARBA00022737"/>
    </source>
</evidence>
<protein>
    <recommendedName>
        <fullName evidence="9">Methylosome protein 50</fullName>
    </recommendedName>
</protein>
<gene>
    <name evidence="7" type="ORF">PMEA_00034886</name>
</gene>
<keyword evidence="3 5" id="KW-0853">WD repeat</keyword>
<evidence type="ECO:0000256" key="3">
    <source>
        <dbReference type="ARBA" id="ARBA00022574"/>
    </source>
</evidence>
<dbReference type="Proteomes" id="UP001159428">
    <property type="component" value="Unassembled WGS sequence"/>
</dbReference>
<feature type="repeat" description="WD" evidence="5">
    <location>
        <begin position="163"/>
        <end position="205"/>
    </location>
</feature>
<dbReference type="InterPro" id="IPR036322">
    <property type="entry name" value="WD40_repeat_dom_sf"/>
</dbReference>
<evidence type="ECO:0000313" key="7">
    <source>
        <dbReference type="EMBL" id="CAH3104791.1"/>
    </source>
</evidence>
<dbReference type="InterPro" id="IPR020472">
    <property type="entry name" value="WD40_PAC1"/>
</dbReference>
<name>A0AAU9W7Y0_9CNID</name>
<organism evidence="7 8">
    <name type="scientific">Pocillopora meandrina</name>
    <dbReference type="NCBI Taxonomy" id="46732"/>
    <lineage>
        <taxon>Eukaryota</taxon>
        <taxon>Metazoa</taxon>
        <taxon>Cnidaria</taxon>
        <taxon>Anthozoa</taxon>
        <taxon>Hexacorallia</taxon>
        <taxon>Scleractinia</taxon>
        <taxon>Astrocoeniina</taxon>
        <taxon>Pocilloporidae</taxon>
        <taxon>Pocillopora</taxon>
    </lineage>
</organism>
<dbReference type="GO" id="GO:0034709">
    <property type="term" value="C:methylosome"/>
    <property type="evidence" value="ECO:0007669"/>
    <property type="project" value="TreeGrafter"/>
</dbReference>
<reference evidence="7 8" key="1">
    <citation type="submission" date="2022-05" db="EMBL/GenBank/DDBJ databases">
        <authorList>
            <consortium name="Genoscope - CEA"/>
            <person name="William W."/>
        </authorList>
    </citation>
    <scope>NUCLEOTIDE SEQUENCE [LARGE SCALE GENOMIC DNA]</scope>
</reference>
<evidence type="ECO:0008006" key="9">
    <source>
        <dbReference type="Google" id="ProtNLM"/>
    </source>
</evidence>
<dbReference type="PROSITE" id="PS50294">
    <property type="entry name" value="WD_REPEATS_REGION"/>
    <property type="match status" value="2"/>
</dbReference>
<comment type="subcellular location">
    <subcellularLocation>
        <location evidence="1">Cytoplasm</location>
    </subcellularLocation>
</comment>
<dbReference type="PROSITE" id="PS00678">
    <property type="entry name" value="WD_REPEATS_1"/>
    <property type="match status" value="1"/>
</dbReference>
<comment type="caution">
    <text evidence="7">The sequence shown here is derived from an EMBL/GenBank/DDBJ whole genome shotgun (WGS) entry which is preliminary data.</text>
</comment>